<keyword evidence="8 10" id="KW-0333">Golgi apparatus</keyword>
<evidence type="ECO:0000256" key="1">
    <source>
        <dbReference type="ARBA" id="ARBA00004323"/>
    </source>
</evidence>
<comment type="subcellular location">
    <subcellularLocation>
        <location evidence="1 10">Golgi apparatus membrane</location>
        <topology evidence="1 10">Single-pass type II membrane protein</topology>
    </subcellularLocation>
</comment>
<dbReference type="EMBL" id="CAXITT010000309">
    <property type="protein sequence ID" value="CAL1538668.1"/>
    <property type="molecule type" value="Genomic_DNA"/>
</dbReference>
<organism evidence="11 12">
    <name type="scientific">Lymnaea stagnalis</name>
    <name type="common">Great pond snail</name>
    <name type="synonym">Helix stagnalis</name>
    <dbReference type="NCBI Taxonomy" id="6523"/>
    <lineage>
        <taxon>Eukaryota</taxon>
        <taxon>Metazoa</taxon>
        <taxon>Spiralia</taxon>
        <taxon>Lophotrochozoa</taxon>
        <taxon>Mollusca</taxon>
        <taxon>Gastropoda</taxon>
        <taxon>Heterobranchia</taxon>
        <taxon>Euthyneura</taxon>
        <taxon>Panpulmonata</taxon>
        <taxon>Hygrophila</taxon>
        <taxon>Lymnaeoidea</taxon>
        <taxon>Lymnaeidae</taxon>
        <taxon>Lymnaea</taxon>
    </lineage>
</organism>
<dbReference type="AlphaFoldDB" id="A0AAV2I017"/>
<sequence length="345" mass="38939">MRRLQKPKLLFAIVLLISVSLYLALFFNIKTTYRERMHALELLLKERLFDNATTAPGQNAASFVASTVSTSTSHSAMNTTKAYDPIQAALATERAAAELLRQPVVNFHDYEYLRNPVGACEVSETEVLFVVPTAPRNFERRKRVRAGILGKYVSAPSNNATLLFFAGAPNCTESTPKIQSHLDDEFRTYGDLVQESFVDVYTNIRLKAVSMLRWAVTYCKHAKYVIRTDDDVMVNVSRIVSALKRTGTVYTDFILGNRKDGWTPVRNTSEDYLKYAVSEEEYPNSTYPRFALGGLLGYPLSTVTLLYQAALRTKPLWLDDVYITGICASRLKVPVLNDTEFVFQH</sequence>
<keyword evidence="3 10" id="KW-0328">Glycosyltransferase</keyword>
<evidence type="ECO:0000256" key="5">
    <source>
        <dbReference type="ARBA" id="ARBA00022692"/>
    </source>
</evidence>
<evidence type="ECO:0000256" key="8">
    <source>
        <dbReference type="ARBA" id="ARBA00023034"/>
    </source>
</evidence>
<protein>
    <recommendedName>
        <fullName evidence="10">Hexosyltransferase</fullName>
        <ecNumber evidence="10">2.4.1.-</ecNumber>
    </recommendedName>
</protein>
<dbReference type="EC" id="2.4.1.-" evidence="10"/>
<keyword evidence="9 10" id="KW-0472">Membrane</keyword>
<comment type="similarity">
    <text evidence="2 10">Belongs to the glycosyltransferase 31 family.</text>
</comment>
<evidence type="ECO:0000256" key="2">
    <source>
        <dbReference type="ARBA" id="ARBA00008661"/>
    </source>
</evidence>
<dbReference type="PANTHER" id="PTHR11214">
    <property type="entry name" value="BETA-1,3-N-ACETYLGLUCOSAMINYLTRANSFERASE"/>
    <property type="match status" value="1"/>
</dbReference>
<evidence type="ECO:0000256" key="9">
    <source>
        <dbReference type="ARBA" id="ARBA00023136"/>
    </source>
</evidence>
<comment type="caution">
    <text evidence="11">The sequence shown here is derived from an EMBL/GenBank/DDBJ whole genome shotgun (WGS) entry which is preliminary data.</text>
</comment>
<evidence type="ECO:0000256" key="4">
    <source>
        <dbReference type="ARBA" id="ARBA00022679"/>
    </source>
</evidence>
<proteinExistence type="inferred from homology"/>
<keyword evidence="6 10" id="KW-0735">Signal-anchor</keyword>
<keyword evidence="4" id="KW-0808">Transferase</keyword>
<evidence type="ECO:0000313" key="12">
    <source>
        <dbReference type="Proteomes" id="UP001497497"/>
    </source>
</evidence>
<dbReference type="Pfam" id="PF01762">
    <property type="entry name" value="Galactosyl_T"/>
    <property type="match status" value="1"/>
</dbReference>
<dbReference type="Proteomes" id="UP001497497">
    <property type="component" value="Unassembled WGS sequence"/>
</dbReference>
<dbReference type="GO" id="GO:0006493">
    <property type="term" value="P:protein O-linked glycosylation"/>
    <property type="evidence" value="ECO:0007669"/>
    <property type="project" value="TreeGrafter"/>
</dbReference>
<keyword evidence="5 10" id="KW-0812">Transmembrane</keyword>
<dbReference type="InterPro" id="IPR002659">
    <property type="entry name" value="Glyco_trans_31"/>
</dbReference>
<reference evidence="11 12" key="1">
    <citation type="submission" date="2024-04" db="EMBL/GenBank/DDBJ databases">
        <authorList>
            <consortium name="Genoscope - CEA"/>
            <person name="William W."/>
        </authorList>
    </citation>
    <scope>NUCLEOTIDE SEQUENCE [LARGE SCALE GENOMIC DNA]</scope>
</reference>
<evidence type="ECO:0000313" key="11">
    <source>
        <dbReference type="EMBL" id="CAL1538668.1"/>
    </source>
</evidence>
<dbReference type="PANTHER" id="PTHR11214:SF364">
    <property type="entry name" value="HEXOSYLTRANSFERASE"/>
    <property type="match status" value="1"/>
</dbReference>
<dbReference type="Gene3D" id="3.90.550.50">
    <property type="match status" value="1"/>
</dbReference>
<keyword evidence="7 10" id="KW-1133">Transmembrane helix</keyword>
<dbReference type="GO" id="GO:0016758">
    <property type="term" value="F:hexosyltransferase activity"/>
    <property type="evidence" value="ECO:0007669"/>
    <property type="project" value="InterPro"/>
</dbReference>
<dbReference type="GO" id="GO:0000139">
    <property type="term" value="C:Golgi membrane"/>
    <property type="evidence" value="ECO:0007669"/>
    <property type="project" value="UniProtKB-SubCell"/>
</dbReference>
<keyword evidence="12" id="KW-1185">Reference proteome</keyword>
<evidence type="ECO:0000256" key="3">
    <source>
        <dbReference type="ARBA" id="ARBA00022676"/>
    </source>
</evidence>
<evidence type="ECO:0000256" key="6">
    <source>
        <dbReference type="ARBA" id="ARBA00022968"/>
    </source>
</evidence>
<feature type="transmembrane region" description="Helical" evidence="10">
    <location>
        <begin position="9"/>
        <end position="29"/>
    </location>
</feature>
<accession>A0AAV2I017</accession>
<gene>
    <name evidence="11" type="ORF">GSLYS_00012489001</name>
</gene>
<name>A0AAV2I017_LYMST</name>
<evidence type="ECO:0000256" key="10">
    <source>
        <dbReference type="RuleBase" id="RU363063"/>
    </source>
</evidence>
<evidence type="ECO:0000256" key="7">
    <source>
        <dbReference type="ARBA" id="ARBA00022989"/>
    </source>
</evidence>